<feature type="region of interest" description="Disordered" evidence="1">
    <location>
        <begin position="25"/>
        <end position="67"/>
    </location>
</feature>
<evidence type="ECO:0000256" key="2">
    <source>
        <dbReference type="SAM" id="SignalP"/>
    </source>
</evidence>
<evidence type="ECO:0000313" key="4">
    <source>
        <dbReference type="Proteomes" id="UP000287533"/>
    </source>
</evidence>
<keyword evidence="4" id="KW-1185">Reference proteome</keyword>
<evidence type="ECO:0000313" key="3">
    <source>
        <dbReference type="EMBL" id="RSX51303.1"/>
    </source>
</evidence>
<feature type="compositionally biased region" description="Polar residues" evidence="1">
    <location>
        <begin position="25"/>
        <end position="39"/>
    </location>
</feature>
<evidence type="ECO:0000256" key="1">
    <source>
        <dbReference type="SAM" id="MobiDB-lite"/>
    </source>
</evidence>
<gene>
    <name evidence="3" type="ORF">D2E25_1858</name>
</gene>
<feature type="chain" id="PRO_5019219326" description="Lipoprotein" evidence="2">
    <location>
        <begin position="26"/>
        <end position="224"/>
    </location>
</feature>
<feature type="compositionally biased region" description="Basic and acidic residues" evidence="1">
    <location>
        <begin position="41"/>
        <end position="54"/>
    </location>
</feature>
<dbReference type="PROSITE" id="PS51257">
    <property type="entry name" value="PROKAR_LIPOPROTEIN"/>
    <property type="match status" value="1"/>
</dbReference>
<dbReference type="RefSeq" id="WP_125982175.1">
    <property type="nucleotide sequence ID" value="NZ_QXGL01000008.1"/>
</dbReference>
<reference evidence="3 4" key="1">
    <citation type="submission" date="2018-09" db="EMBL/GenBank/DDBJ databases">
        <title>Characterization of the phylogenetic diversity of five novel species belonging to the genus Bifidobacterium.</title>
        <authorList>
            <person name="Lugli G.A."/>
            <person name="Duranti S."/>
            <person name="Milani C."/>
        </authorList>
    </citation>
    <scope>NUCLEOTIDE SEQUENCE [LARGE SCALE GENOMIC DNA]</scope>
    <source>
        <strain evidence="3 4">2034B</strain>
    </source>
</reference>
<evidence type="ECO:0008006" key="5">
    <source>
        <dbReference type="Google" id="ProtNLM"/>
    </source>
</evidence>
<name>A0A430FEM3_9BIFI</name>
<feature type="compositionally biased region" description="Polar residues" evidence="1">
    <location>
        <begin position="55"/>
        <end position="67"/>
    </location>
</feature>
<dbReference type="Proteomes" id="UP000287533">
    <property type="component" value="Unassembled WGS sequence"/>
</dbReference>
<sequence>MKRSLTVIGLLATICILAACGSAPASESNSTGKFPTAEQSQEDKSAKDSSRDTDQQFSNDNQSGTASTTDYIEQFSQAFASSGMAIENTESFDPQNQDSGHYQTEYRLGAYKGSKGVHGIANGISIDIVQYGGYGNPEKNTMLRVYLTGSKDNILATYPAVIKALDPNASDSDIQDVVSRRHDYEGSLGIDSSGSTTRIKNDSLISAGGGSADYVALIDADFSK</sequence>
<dbReference type="EMBL" id="QXGL01000008">
    <property type="protein sequence ID" value="RSX51303.1"/>
    <property type="molecule type" value="Genomic_DNA"/>
</dbReference>
<dbReference type="AlphaFoldDB" id="A0A430FEM3"/>
<dbReference type="OrthoDB" id="10013629at2"/>
<comment type="caution">
    <text evidence="3">The sequence shown here is derived from an EMBL/GenBank/DDBJ whole genome shotgun (WGS) entry which is preliminary data.</text>
</comment>
<feature type="signal peptide" evidence="2">
    <location>
        <begin position="1"/>
        <end position="25"/>
    </location>
</feature>
<accession>A0A430FEM3</accession>
<proteinExistence type="predicted"/>
<organism evidence="3 4">
    <name type="scientific">Bifidobacterium goeldii</name>
    <dbReference type="NCBI Taxonomy" id="2306975"/>
    <lineage>
        <taxon>Bacteria</taxon>
        <taxon>Bacillati</taxon>
        <taxon>Actinomycetota</taxon>
        <taxon>Actinomycetes</taxon>
        <taxon>Bifidobacteriales</taxon>
        <taxon>Bifidobacteriaceae</taxon>
        <taxon>Bifidobacterium</taxon>
    </lineage>
</organism>
<protein>
    <recommendedName>
        <fullName evidence="5">Lipoprotein</fullName>
    </recommendedName>
</protein>
<keyword evidence="2" id="KW-0732">Signal</keyword>